<sequence length="203" mass="21447">MVLILLQTFVIITLLIACQGARGEAGPSQMPAPTPRAELFKRVESTCGYARGVSTSSIVCKAGNWCRVNTQASVIGCCSSSCILVSDCVPYTSISEETSMTIEEGTTYCTNSATPDCAVGSYVEGDYSGYTWPICRTASGTIPILEEPLTTTGDESTTRTAEDTETTTKTKAKVTSDSEPSSTTRPTLAQSPTLSTPGPLLVW</sequence>
<feature type="signal peptide" evidence="2">
    <location>
        <begin position="1"/>
        <end position="23"/>
    </location>
</feature>
<evidence type="ECO:0000256" key="2">
    <source>
        <dbReference type="SAM" id="SignalP"/>
    </source>
</evidence>
<reference evidence="3 4" key="1">
    <citation type="submission" date="2014-02" db="EMBL/GenBank/DDBJ databases">
        <title>The genome sequence of the entomopathogenic fungus Metarhizium robertsii ARSEF 2575.</title>
        <authorList>
            <person name="Giuliano Garisto Donzelli B."/>
            <person name="Roe B.A."/>
            <person name="Macmil S.L."/>
            <person name="Krasnoff S.B."/>
            <person name="Gibson D.M."/>
        </authorList>
    </citation>
    <scope>NUCLEOTIDE SEQUENCE [LARGE SCALE GENOMIC DNA]</scope>
    <source>
        <strain evidence="3 4">ARSEF 2575</strain>
    </source>
</reference>
<proteinExistence type="predicted"/>
<gene>
    <name evidence="3" type="ORF">X797_011035</name>
</gene>
<feature type="compositionally biased region" description="Basic and acidic residues" evidence="1">
    <location>
        <begin position="156"/>
        <end position="168"/>
    </location>
</feature>
<protein>
    <submittedName>
        <fullName evidence="3">Uncharacterized protein</fullName>
    </submittedName>
</protein>
<evidence type="ECO:0000313" key="3">
    <source>
        <dbReference type="EMBL" id="EXU95854.1"/>
    </source>
</evidence>
<evidence type="ECO:0000313" key="4">
    <source>
        <dbReference type="Proteomes" id="UP000030151"/>
    </source>
</evidence>
<dbReference type="HOGENOM" id="CLU_1349244_0_0_1"/>
<accession>A0A014PJH6</accession>
<comment type="caution">
    <text evidence="3">The sequence shown here is derived from an EMBL/GenBank/DDBJ whole genome shotgun (WGS) entry which is preliminary data.</text>
</comment>
<dbReference type="AlphaFoldDB" id="A0A014PJH6"/>
<evidence type="ECO:0000256" key="1">
    <source>
        <dbReference type="SAM" id="MobiDB-lite"/>
    </source>
</evidence>
<feature type="compositionally biased region" description="Polar residues" evidence="1">
    <location>
        <begin position="179"/>
        <end position="196"/>
    </location>
</feature>
<feature type="region of interest" description="Disordered" evidence="1">
    <location>
        <begin position="146"/>
        <end position="203"/>
    </location>
</feature>
<feature type="compositionally biased region" description="Low complexity" evidence="1">
    <location>
        <begin position="169"/>
        <end position="178"/>
    </location>
</feature>
<organism evidence="3 4">
    <name type="scientific">Metarhizium robertsii</name>
    <dbReference type="NCBI Taxonomy" id="568076"/>
    <lineage>
        <taxon>Eukaryota</taxon>
        <taxon>Fungi</taxon>
        <taxon>Dikarya</taxon>
        <taxon>Ascomycota</taxon>
        <taxon>Pezizomycotina</taxon>
        <taxon>Sordariomycetes</taxon>
        <taxon>Hypocreomycetidae</taxon>
        <taxon>Hypocreales</taxon>
        <taxon>Clavicipitaceae</taxon>
        <taxon>Metarhizium</taxon>
    </lineage>
</organism>
<name>A0A014PJH6_9HYPO</name>
<keyword evidence="2" id="KW-0732">Signal</keyword>
<dbReference type="Proteomes" id="UP000030151">
    <property type="component" value="Unassembled WGS sequence"/>
</dbReference>
<dbReference type="EMBL" id="JELW01000062">
    <property type="protein sequence ID" value="EXU95854.1"/>
    <property type="molecule type" value="Genomic_DNA"/>
</dbReference>
<feature type="chain" id="PRO_5001473630" evidence="2">
    <location>
        <begin position="24"/>
        <end position="203"/>
    </location>
</feature>